<feature type="non-terminal residue" evidence="1">
    <location>
        <position position="1"/>
    </location>
</feature>
<gene>
    <name evidence="1" type="ORF">PIB30_063326</name>
</gene>
<sequence>RENSRREVRKSERTPARRSSTFRRQCPVVVVDPRCVFIWVCFVSILYASPNSSVDAAEVSAASSRILPSQAVAGVVSSTVEEKVGSMYSSPNFAIQLIPRSRDQKAAKTGGLQTFYSIWASFQSPRIDRHLLILTLVDLSGILSLR</sequence>
<reference evidence="1 2" key="1">
    <citation type="journal article" date="2023" name="Plants (Basel)">
        <title>Bridging the Gap: Combining Genomics and Transcriptomics Approaches to Understand Stylosanthes scabra, an Orphan Legume from the Brazilian Caatinga.</title>
        <authorList>
            <person name="Ferreira-Neto J.R.C."/>
            <person name="da Silva M.D."/>
            <person name="Binneck E."/>
            <person name="de Melo N.F."/>
            <person name="da Silva R.H."/>
            <person name="de Melo A.L.T.M."/>
            <person name="Pandolfi V."/>
            <person name="Bustamante F.O."/>
            <person name="Brasileiro-Vidal A.C."/>
            <person name="Benko-Iseppon A.M."/>
        </authorList>
    </citation>
    <scope>NUCLEOTIDE SEQUENCE [LARGE SCALE GENOMIC DNA]</scope>
    <source>
        <tissue evidence="1">Leaves</tissue>
    </source>
</reference>
<evidence type="ECO:0000313" key="2">
    <source>
        <dbReference type="Proteomes" id="UP001341840"/>
    </source>
</evidence>
<evidence type="ECO:0000313" key="1">
    <source>
        <dbReference type="EMBL" id="MED6161712.1"/>
    </source>
</evidence>
<name>A0ABU6ULZ0_9FABA</name>
<comment type="caution">
    <text evidence="1">The sequence shown here is derived from an EMBL/GenBank/DDBJ whole genome shotgun (WGS) entry which is preliminary data.</text>
</comment>
<organism evidence="1 2">
    <name type="scientific">Stylosanthes scabra</name>
    <dbReference type="NCBI Taxonomy" id="79078"/>
    <lineage>
        <taxon>Eukaryota</taxon>
        <taxon>Viridiplantae</taxon>
        <taxon>Streptophyta</taxon>
        <taxon>Embryophyta</taxon>
        <taxon>Tracheophyta</taxon>
        <taxon>Spermatophyta</taxon>
        <taxon>Magnoliopsida</taxon>
        <taxon>eudicotyledons</taxon>
        <taxon>Gunneridae</taxon>
        <taxon>Pentapetalae</taxon>
        <taxon>rosids</taxon>
        <taxon>fabids</taxon>
        <taxon>Fabales</taxon>
        <taxon>Fabaceae</taxon>
        <taxon>Papilionoideae</taxon>
        <taxon>50 kb inversion clade</taxon>
        <taxon>dalbergioids sensu lato</taxon>
        <taxon>Dalbergieae</taxon>
        <taxon>Pterocarpus clade</taxon>
        <taxon>Stylosanthes</taxon>
    </lineage>
</organism>
<keyword evidence="2" id="KW-1185">Reference proteome</keyword>
<accession>A0ABU6ULZ0</accession>
<dbReference type="Proteomes" id="UP001341840">
    <property type="component" value="Unassembled WGS sequence"/>
</dbReference>
<dbReference type="EMBL" id="JASCZI010121430">
    <property type="protein sequence ID" value="MED6161712.1"/>
    <property type="molecule type" value="Genomic_DNA"/>
</dbReference>
<protein>
    <submittedName>
        <fullName evidence="1">Uncharacterized protein</fullName>
    </submittedName>
</protein>
<proteinExistence type="predicted"/>